<dbReference type="Proteomes" id="UP001140076">
    <property type="component" value="Unassembled WGS sequence"/>
</dbReference>
<dbReference type="Pfam" id="PF13185">
    <property type="entry name" value="GAF_2"/>
    <property type="match status" value="1"/>
</dbReference>
<evidence type="ECO:0000256" key="3">
    <source>
        <dbReference type="ARBA" id="ARBA00023015"/>
    </source>
</evidence>
<dbReference type="InterPro" id="IPR011006">
    <property type="entry name" value="CheY-like_superfamily"/>
</dbReference>
<name>A0A9X3SJI1_9ACTN</name>
<reference evidence="6" key="1">
    <citation type="submission" date="2021-10" db="EMBL/GenBank/DDBJ databases">
        <title>Streptomonospora sp. nov., isolated from mangrove soil.</title>
        <authorList>
            <person name="Chen X."/>
            <person name="Ge X."/>
            <person name="Liu W."/>
        </authorList>
    </citation>
    <scope>NUCLEOTIDE SEQUENCE</scope>
    <source>
        <strain evidence="6">S1-112</strain>
    </source>
</reference>
<organism evidence="6 7">
    <name type="scientific">Streptomonospora mangrovi</name>
    <dbReference type="NCBI Taxonomy" id="2883123"/>
    <lineage>
        <taxon>Bacteria</taxon>
        <taxon>Bacillati</taxon>
        <taxon>Actinomycetota</taxon>
        <taxon>Actinomycetes</taxon>
        <taxon>Streptosporangiales</taxon>
        <taxon>Nocardiopsidaceae</taxon>
        <taxon>Streptomonospora</taxon>
    </lineage>
</organism>
<dbReference type="Gene3D" id="1.10.10.10">
    <property type="entry name" value="Winged helix-like DNA-binding domain superfamily/Winged helix DNA-binding domain"/>
    <property type="match status" value="1"/>
</dbReference>
<proteinExistence type="predicted"/>
<evidence type="ECO:0000313" key="7">
    <source>
        <dbReference type="Proteomes" id="UP001140076"/>
    </source>
</evidence>
<dbReference type="Gene3D" id="3.30.450.40">
    <property type="match status" value="1"/>
</dbReference>
<dbReference type="PIRSF" id="PIRSF036625">
    <property type="entry name" value="GAF_ANTAR"/>
    <property type="match status" value="1"/>
</dbReference>
<comment type="caution">
    <text evidence="6">The sequence shown here is derived from an EMBL/GenBank/DDBJ whole genome shotgun (WGS) entry which is preliminary data.</text>
</comment>
<dbReference type="InterPro" id="IPR012074">
    <property type="entry name" value="GAF_ANTAR"/>
</dbReference>
<dbReference type="SUPFAM" id="SSF55781">
    <property type="entry name" value="GAF domain-like"/>
    <property type="match status" value="1"/>
</dbReference>
<dbReference type="InterPro" id="IPR005561">
    <property type="entry name" value="ANTAR"/>
</dbReference>
<dbReference type="EMBL" id="JAJAQC010000055">
    <property type="protein sequence ID" value="MDA0567374.1"/>
    <property type="molecule type" value="Genomic_DNA"/>
</dbReference>
<keyword evidence="4" id="KW-0804">Transcription</keyword>
<accession>A0A9X3SJI1</accession>
<sequence>MRAPAADRGISLLAELLEAIVAGDGAADTLAMLMSRTVELIDVSSAGIIVADPRWGLRILAASDERADMADLFQAHHGEGPAAEAVARGGPLAADLRGADDRWPRFGPAARALGYTHVLALPIRLDGEAVGALSLFRGAGGRPWGEAEEVAGQVMADLAAITLAQERPGRRAERLAERLAGMLNDRGTIEQAKGALAAHLHCSPEDAYILLAEVARETHCSVADVAVRVLAGEDGAIAAARRWLADRRRAAEG</sequence>
<dbReference type="InterPro" id="IPR036388">
    <property type="entry name" value="WH-like_DNA-bd_sf"/>
</dbReference>
<evidence type="ECO:0000256" key="4">
    <source>
        <dbReference type="ARBA" id="ARBA00023163"/>
    </source>
</evidence>
<evidence type="ECO:0000256" key="1">
    <source>
        <dbReference type="ARBA" id="ARBA00022679"/>
    </source>
</evidence>
<gene>
    <name evidence="6" type="ORF">LG943_24070</name>
</gene>
<keyword evidence="2" id="KW-0418">Kinase</keyword>
<dbReference type="InterPro" id="IPR003018">
    <property type="entry name" value="GAF"/>
</dbReference>
<dbReference type="SUPFAM" id="SSF52172">
    <property type="entry name" value="CheY-like"/>
    <property type="match status" value="1"/>
</dbReference>
<evidence type="ECO:0000259" key="5">
    <source>
        <dbReference type="PROSITE" id="PS50921"/>
    </source>
</evidence>
<dbReference type="SMART" id="SM00065">
    <property type="entry name" value="GAF"/>
    <property type="match status" value="1"/>
</dbReference>
<keyword evidence="7" id="KW-1185">Reference proteome</keyword>
<dbReference type="PROSITE" id="PS50921">
    <property type="entry name" value="ANTAR"/>
    <property type="match status" value="1"/>
</dbReference>
<keyword evidence="1" id="KW-0808">Transferase</keyword>
<feature type="domain" description="ANTAR" evidence="5">
    <location>
        <begin position="169"/>
        <end position="230"/>
    </location>
</feature>
<dbReference type="RefSeq" id="WP_270074621.1">
    <property type="nucleotide sequence ID" value="NZ_JAJAQC010000055.1"/>
</dbReference>
<keyword evidence="3" id="KW-0805">Transcription regulation</keyword>
<dbReference type="GO" id="GO:0003723">
    <property type="term" value="F:RNA binding"/>
    <property type="evidence" value="ECO:0007669"/>
    <property type="project" value="InterPro"/>
</dbReference>
<evidence type="ECO:0000256" key="2">
    <source>
        <dbReference type="ARBA" id="ARBA00022777"/>
    </source>
</evidence>
<dbReference type="Pfam" id="PF03861">
    <property type="entry name" value="ANTAR"/>
    <property type="match status" value="1"/>
</dbReference>
<dbReference type="GO" id="GO:0016301">
    <property type="term" value="F:kinase activity"/>
    <property type="evidence" value="ECO:0007669"/>
    <property type="project" value="UniProtKB-KW"/>
</dbReference>
<dbReference type="AlphaFoldDB" id="A0A9X3SJI1"/>
<dbReference type="InterPro" id="IPR029016">
    <property type="entry name" value="GAF-like_dom_sf"/>
</dbReference>
<evidence type="ECO:0000313" key="6">
    <source>
        <dbReference type="EMBL" id="MDA0567374.1"/>
    </source>
</evidence>
<dbReference type="SMART" id="SM01012">
    <property type="entry name" value="ANTAR"/>
    <property type="match status" value="1"/>
</dbReference>
<protein>
    <submittedName>
        <fullName evidence="6">GAF and ANTAR domain-containing protein</fullName>
    </submittedName>
</protein>